<evidence type="ECO:0000313" key="4">
    <source>
        <dbReference type="Proteomes" id="UP001431429"/>
    </source>
</evidence>
<sequence length="151" mass="16083">MTGRREGTRTDRRQPRRPALVRRPGRTRAGLRRLRDDRGQAAVEFTGTIPLILVTFALLWQAALTGYTFALAGNAADEAVRAGTVGGDGACRAAGDAHLPSAWRGPTFKCGGDGDLYRASVRLPVPLLFPGVSFDVTVDGDAAAPWEEAPP</sequence>
<evidence type="ECO:0000256" key="1">
    <source>
        <dbReference type="SAM" id="Phobius"/>
    </source>
</evidence>
<dbReference type="InterPro" id="IPR012495">
    <property type="entry name" value="TadE-like_dom"/>
</dbReference>
<feature type="domain" description="TadE-like" evidence="2">
    <location>
        <begin position="39"/>
        <end position="81"/>
    </location>
</feature>
<keyword evidence="4" id="KW-1185">Reference proteome</keyword>
<gene>
    <name evidence="3" type="ORF">NBG84_12895</name>
</gene>
<evidence type="ECO:0000313" key="3">
    <source>
        <dbReference type="EMBL" id="MCM2389181.1"/>
    </source>
</evidence>
<keyword evidence="1" id="KW-0472">Membrane</keyword>
<dbReference type="Proteomes" id="UP001431429">
    <property type="component" value="Unassembled WGS sequence"/>
</dbReference>
<proteinExistence type="predicted"/>
<reference evidence="3" key="1">
    <citation type="submission" date="2022-06" db="EMBL/GenBank/DDBJ databases">
        <title>Genome public.</title>
        <authorList>
            <person name="Sun Q."/>
        </authorList>
    </citation>
    <scope>NUCLEOTIDE SEQUENCE</scope>
    <source>
        <strain evidence="3">CWNU-1</strain>
    </source>
</reference>
<protein>
    <submittedName>
        <fullName evidence="3">Pilus assembly protein</fullName>
    </submittedName>
</protein>
<accession>A0ABT0ULS5</accession>
<feature type="transmembrane region" description="Helical" evidence="1">
    <location>
        <begin position="41"/>
        <end position="60"/>
    </location>
</feature>
<dbReference type="EMBL" id="JAMQAW010000010">
    <property type="protein sequence ID" value="MCM2389181.1"/>
    <property type="molecule type" value="Genomic_DNA"/>
</dbReference>
<evidence type="ECO:0000259" key="2">
    <source>
        <dbReference type="Pfam" id="PF07811"/>
    </source>
</evidence>
<dbReference type="Pfam" id="PF07811">
    <property type="entry name" value="TadE"/>
    <property type="match status" value="1"/>
</dbReference>
<organism evidence="3 4">
    <name type="scientific">Streptomyces albipurpureus</name>
    <dbReference type="NCBI Taxonomy" id="2897419"/>
    <lineage>
        <taxon>Bacteria</taxon>
        <taxon>Bacillati</taxon>
        <taxon>Actinomycetota</taxon>
        <taxon>Actinomycetes</taxon>
        <taxon>Kitasatosporales</taxon>
        <taxon>Streptomycetaceae</taxon>
        <taxon>Streptomyces</taxon>
    </lineage>
</organism>
<name>A0ABT0ULS5_9ACTN</name>
<keyword evidence="1" id="KW-0812">Transmembrane</keyword>
<dbReference type="RefSeq" id="WP_250919520.1">
    <property type="nucleotide sequence ID" value="NZ_JAMQAW010000010.1"/>
</dbReference>
<keyword evidence="1" id="KW-1133">Transmembrane helix</keyword>
<comment type="caution">
    <text evidence="3">The sequence shown here is derived from an EMBL/GenBank/DDBJ whole genome shotgun (WGS) entry which is preliminary data.</text>
</comment>